<feature type="transmembrane region" description="Helical" evidence="5">
    <location>
        <begin position="51"/>
        <end position="71"/>
    </location>
</feature>
<dbReference type="Proteomes" id="UP000243591">
    <property type="component" value="Chromosome"/>
</dbReference>
<organism evidence="7 8">
    <name type="scientific">Brochothrix thermosphacta</name>
    <name type="common">Microbacterium thermosphactum</name>
    <dbReference type="NCBI Taxonomy" id="2756"/>
    <lineage>
        <taxon>Bacteria</taxon>
        <taxon>Bacillati</taxon>
        <taxon>Bacillota</taxon>
        <taxon>Bacilli</taxon>
        <taxon>Bacillales</taxon>
        <taxon>Listeriaceae</taxon>
        <taxon>Brochothrix</taxon>
    </lineage>
</organism>
<evidence type="ECO:0000259" key="6">
    <source>
        <dbReference type="Pfam" id="PF05154"/>
    </source>
</evidence>
<sequence length="102" mass="11183">MNNNLSIEEQLLVNSEVAKKGKNIVLAYVLAIFVGILGIHRFYLGRKGSAIAMLIIGLFSFGLITGVWVIVDLFLIPGIVKENNAVIEAELTNEIIASREQN</sequence>
<dbReference type="InterPro" id="IPR007829">
    <property type="entry name" value="TM2"/>
</dbReference>
<keyword evidence="4 5" id="KW-0472">Membrane</keyword>
<comment type="subcellular location">
    <subcellularLocation>
        <location evidence="1">Membrane</location>
        <topology evidence="1">Multi-pass membrane protein</topology>
    </subcellularLocation>
</comment>
<dbReference type="InterPro" id="IPR050932">
    <property type="entry name" value="TM2D1-3-like"/>
</dbReference>
<dbReference type="KEGG" id="bths:CNY62_07300"/>
<evidence type="ECO:0000256" key="2">
    <source>
        <dbReference type="ARBA" id="ARBA00022692"/>
    </source>
</evidence>
<dbReference type="AlphaFoldDB" id="A0A1D2KJI8"/>
<dbReference type="RefSeq" id="WP_029091887.1">
    <property type="nucleotide sequence ID" value="NZ_CBCPHX010000006.1"/>
</dbReference>
<reference evidence="7 8" key="1">
    <citation type="submission" date="2017-09" db="EMBL/GenBank/DDBJ databases">
        <title>Complete Genome Sequences of Two Strains of the Meat Spoilage Bacterium Brochothrix thermosphacta Isolated from Ground Chicken.</title>
        <authorList>
            <person name="Paoli G.C."/>
            <person name="Wijey C."/>
            <person name="Chen C.-Y."/>
            <person name="Nguyen L."/>
            <person name="Yan X."/>
            <person name="Irwin P.L."/>
        </authorList>
    </citation>
    <scope>NUCLEOTIDE SEQUENCE [LARGE SCALE GENOMIC DNA]</scope>
    <source>
        <strain evidence="7 8">BI</strain>
    </source>
</reference>
<evidence type="ECO:0000256" key="1">
    <source>
        <dbReference type="ARBA" id="ARBA00004141"/>
    </source>
</evidence>
<dbReference type="PANTHER" id="PTHR21016:SF25">
    <property type="entry name" value="TM2 DOMAIN-CONTAINING PROTEIN DDB_G0277895-RELATED"/>
    <property type="match status" value="1"/>
</dbReference>
<dbReference type="GO" id="GO:0016020">
    <property type="term" value="C:membrane"/>
    <property type="evidence" value="ECO:0007669"/>
    <property type="project" value="UniProtKB-SubCell"/>
</dbReference>
<evidence type="ECO:0000256" key="4">
    <source>
        <dbReference type="ARBA" id="ARBA00023136"/>
    </source>
</evidence>
<dbReference type="GeneID" id="66537114"/>
<dbReference type="OrthoDB" id="2004788at2"/>
<evidence type="ECO:0000256" key="3">
    <source>
        <dbReference type="ARBA" id="ARBA00022989"/>
    </source>
</evidence>
<evidence type="ECO:0000313" key="8">
    <source>
        <dbReference type="Proteomes" id="UP000243591"/>
    </source>
</evidence>
<accession>A0A1D2KJI8</accession>
<feature type="domain" description="TM2" evidence="6">
    <location>
        <begin position="21"/>
        <end position="74"/>
    </location>
</feature>
<protein>
    <submittedName>
        <fullName evidence="7">TM2 domain-containing protein</fullName>
    </submittedName>
</protein>
<dbReference type="Pfam" id="PF05154">
    <property type="entry name" value="TM2"/>
    <property type="match status" value="1"/>
</dbReference>
<keyword evidence="2 5" id="KW-0812">Transmembrane</keyword>
<proteinExistence type="predicted"/>
<gene>
    <name evidence="7" type="ORF">CNY62_07300</name>
</gene>
<evidence type="ECO:0000256" key="5">
    <source>
        <dbReference type="SAM" id="Phobius"/>
    </source>
</evidence>
<keyword evidence="8" id="KW-1185">Reference proteome</keyword>
<keyword evidence="3 5" id="KW-1133">Transmembrane helix</keyword>
<evidence type="ECO:0000313" key="7">
    <source>
        <dbReference type="EMBL" id="ATF26212.1"/>
    </source>
</evidence>
<feature type="transmembrane region" description="Helical" evidence="5">
    <location>
        <begin position="24"/>
        <end position="44"/>
    </location>
</feature>
<dbReference type="PANTHER" id="PTHR21016">
    <property type="entry name" value="BETA-AMYLOID BINDING PROTEIN-RELATED"/>
    <property type="match status" value="1"/>
</dbReference>
<dbReference type="EMBL" id="CP023483">
    <property type="protein sequence ID" value="ATF26212.1"/>
    <property type="molecule type" value="Genomic_DNA"/>
</dbReference>
<name>A0A1D2KJI8_BROTH</name>